<dbReference type="EMBL" id="VSWC01000003">
    <property type="protein sequence ID" value="KAA1116300.1"/>
    <property type="molecule type" value="Genomic_DNA"/>
</dbReference>
<feature type="compositionally biased region" description="Polar residues" evidence="1">
    <location>
        <begin position="187"/>
        <end position="210"/>
    </location>
</feature>
<dbReference type="Proteomes" id="UP000324748">
    <property type="component" value="Unassembled WGS sequence"/>
</dbReference>
<keyword evidence="3" id="KW-1185">Reference proteome</keyword>
<evidence type="ECO:0000313" key="2">
    <source>
        <dbReference type="EMBL" id="KAA1116300.1"/>
    </source>
</evidence>
<proteinExistence type="predicted"/>
<dbReference type="AlphaFoldDB" id="A0A5B0QT20"/>
<accession>A0A5B0QT20</accession>
<gene>
    <name evidence="2" type="ORF">PGT21_008420</name>
</gene>
<organism evidence="2 3">
    <name type="scientific">Puccinia graminis f. sp. tritici</name>
    <dbReference type="NCBI Taxonomy" id="56615"/>
    <lineage>
        <taxon>Eukaryota</taxon>
        <taxon>Fungi</taxon>
        <taxon>Dikarya</taxon>
        <taxon>Basidiomycota</taxon>
        <taxon>Pucciniomycotina</taxon>
        <taxon>Pucciniomycetes</taxon>
        <taxon>Pucciniales</taxon>
        <taxon>Pucciniaceae</taxon>
        <taxon>Puccinia</taxon>
    </lineage>
</organism>
<evidence type="ECO:0000313" key="3">
    <source>
        <dbReference type="Proteomes" id="UP000324748"/>
    </source>
</evidence>
<feature type="region of interest" description="Disordered" evidence="1">
    <location>
        <begin position="174"/>
        <end position="211"/>
    </location>
</feature>
<evidence type="ECO:0000256" key="1">
    <source>
        <dbReference type="SAM" id="MobiDB-lite"/>
    </source>
</evidence>
<protein>
    <submittedName>
        <fullName evidence="2">Uncharacterized protein</fullName>
    </submittedName>
</protein>
<dbReference type="OrthoDB" id="10661194at2759"/>
<name>A0A5B0QT20_PUCGR</name>
<sequence length="976" mass="111186">MNIKNFFPSQLIVLLSHLQIFRVKCRFPDELEEKLPGLTSSLPWSNHDSHPTSSQPKICSGCGTRSCMDHDFDQVRVCGEKSGPDKAMGSYRYNMGFRLGVKTEPDDETDYSFLPEQAGPSRISKKTLLDEPEEHLVSRSHGWTHHHPVKTELLSSPSTFEKDIELDLALGLPLDRSEPNTKRQKVAQGSSESVARGQSGNKNQWNNPTNIKPELALGLSFDHSASQNQKQPVSSASLEFGASDFNGWLSPVGNLEKQPLPDSVEHTAIPNPAGQMWGVTQSTTHSTSSQHLWQDLAGQAGPTTPMTSLGQPVFQPGISQVQHLSDSVCPTASKDPLVVVQAPSNSPGVPRKTHIHILNSPKKESTECNSPDQQAHLDSLAPSKVKQLSVLDSITMMSGSAKLFDLPHEAKVWAWIFGGSIYTAHMKDQELKLSPAAQLNSSKFVSHLSSNTNDLINCRKYPLEFDPEHLEQRILHFEYTLWFINLRLMRSLGSLKDKDYVEEHNLVCNWILDIFEIKQKWPVNQVPKIQTNKIDHSSALQDMANFVNLALTSRNENPLIYLFERVTKYTTHLGAISEIQLMMTKAVVVLLEHYYKSKSADKWGKLFIQPESFLLHLTRLQKVHFFNDVRYEIKRKETQVVNLLPWADEINGIIPIKGRVVSISKQEEKFLSHAEVYLKDTTYLQSQSDGNEGQGRLINNQLMEEIGENSQESEKMWECISMIKIRDGIRSGSAPEFDKTLLEAKIQKLLEMKSFTVRLNESISQGHIFHQLHNLMKIMWILNSRFLEILGHIEHDSAYFSNQIQIQHQFFSILDPSHNAFPQSGLYWERRPMLDRKKQQEIKEMIFDSINSDQSVNLIQSKKGVAPRIRASLKEIMMTKASLKIILYFYQRKNYSKWLTLFQNENNFYSSFSKMSIRLHLASKHKIFLEDILPKIKTVGLIPWENPFSISNSQRKSITYLFHSKYHQGNANTPPN</sequence>
<comment type="caution">
    <text evidence="2">The sequence shown here is derived from an EMBL/GenBank/DDBJ whole genome shotgun (WGS) entry which is preliminary data.</text>
</comment>
<reference evidence="2 3" key="1">
    <citation type="submission" date="2019-05" db="EMBL/GenBank/DDBJ databases">
        <title>Emergence of the Ug99 lineage of the wheat stem rust pathogen through somatic hybridization.</title>
        <authorList>
            <person name="Li F."/>
            <person name="Upadhyaya N.M."/>
            <person name="Sperschneider J."/>
            <person name="Matny O."/>
            <person name="Nguyen-Phuc H."/>
            <person name="Mago R."/>
            <person name="Raley C."/>
            <person name="Miller M.E."/>
            <person name="Silverstein K.A.T."/>
            <person name="Henningsen E."/>
            <person name="Hirsch C.D."/>
            <person name="Visser B."/>
            <person name="Pretorius Z.A."/>
            <person name="Steffenson B.J."/>
            <person name="Schwessinger B."/>
            <person name="Dodds P.N."/>
            <person name="Figueroa M."/>
        </authorList>
    </citation>
    <scope>NUCLEOTIDE SEQUENCE [LARGE SCALE GENOMIC DNA]</scope>
    <source>
        <strain evidence="2">21-0</strain>
    </source>
</reference>